<proteinExistence type="predicted"/>
<sequence length="77" mass="9235">QKLQLKEYVCKHAVKDEGGRLIGEDIRDYIRDTFDVQYKLNNVYRLLHELNLSWITSRSKHPKQSIEAQEDFKKFPL</sequence>
<evidence type="ECO:0000259" key="1">
    <source>
        <dbReference type="Pfam" id="PF13592"/>
    </source>
</evidence>
<name>A0A7K0GPH3_PARDI</name>
<gene>
    <name evidence="2" type="ORF">GKD59_23665</name>
</gene>
<comment type="caution">
    <text evidence="2">The sequence shown here is derived from an EMBL/GenBank/DDBJ whole genome shotgun (WGS) entry which is preliminary data.</text>
</comment>
<evidence type="ECO:0000313" key="2">
    <source>
        <dbReference type="EMBL" id="MRY60815.1"/>
    </source>
</evidence>
<feature type="domain" description="Winged helix-turn helix" evidence="1">
    <location>
        <begin position="19"/>
        <end position="74"/>
    </location>
</feature>
<evidence type="ECO:0000313" key="3">
    <source>
        <dbReference type="Proteomes" id="UP000463337"/>
    </source>
</evidence>
<protein>
    <submittedName>
        <fullName evidence="2">IS630 family transposase</fullName>
    </submittedName>
</protein>
<dbReference type="Pfam" id="PF13592">
    <property type="entry name" value="HTH_33"/>
    <property type="match status" value="1"/>
</dbReference>
<organism evidence="2 3">
    <name type="scientific">Parabacteroides distasonis</name>
    <dbReference type="NCBI Taxonomy" id="823"/>
    <lineage>
        <taxon>Bacteria</taxon>
        <taxon>Pseudomonadati</taxon>
        <taxon>Bacteroidota</taxon>
        <taxon>Bacteroidia</taxon>
        <taxon>Bacteroidales</taxon>
        <taxon>Tannerellaceae</taxon>
        <taxon>Parabacteroides</taxon>
    </lineage>
</organism>
<dbReference type="AlphaFoldDB" id="A0A7K0GPH3"/>
<dbReference type="InterPro" id="IPR025959">
    <property type="entry name" value="Winged_HTH_dom"/>
</dbReference>
<dbReference type="Proteomes" id="UP000463337">
    <property type="component" value="Unassembled WGS sequence"/>
</dbReference>
<accession>A0A7K0GPH3</accession>
<feature type="non-terminal residue" evidence="2">
    <location>
        <position position="1"/>
    </location>
</feature>
<dbReference type="EMBL" id="WKLT01000174">
    <property type="protein sequence ID" value="MRY60815.1"/>
    <property type="molecule type" value="Genomic_DNA"/>
</dbReference>
<reference evidence="2 3" key="1">
    <citation type="journal article" date="2019" name="Nat. Med.">
        <title>A library of human gut bacterial isolates paired with longitudinal multiomics data enables mechanistic microbiome research.</title>
        <authorList>
            <person name="Poyet M."/>
            <person name="Groussin M."/>
            <person name="Gibbons S.M."/>
            <person name="Avila-Pacheco J."/>
            <person name="Jiang X."/>
            <person name="Kearney S.M."/>
            <person name="Perrotta A.R."/>
            <person name="Berdy B."/>
            <person name="Zhao S."/>
            <person name="Lieberman T.D."/>
            <person name="Swanson P.K."/>
            <person name="Smith M."/>
            <person name="Roesemann S."/>
            <person name="Alexander J.E."/>
            <person name="Rich S.A."/>
            <person name="Livny J."/>
            <person name="Vlamakis H."/>
            <person name="Clish C."/>
            <person name="Bullock K."/>
            <person name="Deik A."/>
            <person name="Scott J."/>
            <person name="Pierce K.A."/>
            <person name="Xavier R.J."/>
            <person name="Alm E.J."/>
        </authorList>
    </citation>
    <scope>NUCLEOTIDE SEQUENCE [LARGE SCALE GENOMIC DNA]</scope>
    <source>
        <strain evidence="2 3">BIOML-A41</strain>
    </source>
</reference>